<dbReference type="InterPro" id="IPR047801">
    <property type="entry name" value="Peptidase_C45"/>
</dbReference>
<organism evidence="2 3">
    <name type="scientific">Copranaerobaculum intestinale</name>
    <dbReference type="NCBI Taxonomy" id="2692629"/>
    <lineage>
        <taxon>Bacteria</taxon>
        <taxon>Bacillati</taxon>
        <taxon>Bacillota</taxon>
        <taxon>Erysipelotrichia</taxon>
        <taxon>Erysipelotrichales</taxon>
        <taxon>Erysipelotrichaceae</taxon>
        <taxon>Copranaerobaculum</taxon>
    </lineage>
</organism>
<keyword evidence="3" id="KW-1185">Reference proteome</keyword>
<dbReference type="InterPro" id="IPR029055">
    <property type="entry name" value="Ntn_hydrolases_N"/>
</dbReference>
<dbReference type="AlphaFoldDB" id="A0A6N8U6U7"/>
<dbReference type="Pfam" id="PF03417">
    <property type="entry name" value="AAT"/>
    <property type="match status" value="1"/>
</dbReference>
<evidence type="ECO:0000313" key="2">
    <source>
        <dbReference type="EMBL" id="MXQ73908.1"/>
    </source>
</evidence>
<comment type="caution">
    <text evidence="2">The sequence shown here is derived from an EMBL/GenBank/DDBJ whole genome shotgun (WGS) entry which is preliminary data.</text>
</comment>
<reference evidence="2 3" key="2">
    <citation type="submission" date="2020-01" db="EMBL/GenBank/DDBJ databases">
        <title>Clostridiaceae sp. nov. isolated from the gut of human by culturomics.</title>
        <authorList>
            <person name="Chang Y."/>
        </authorList>
    </citation>
    <scope>NUCLEOTIDE SEQUENCE [LARGE SCALE GENOMIC DNA]</scope>
    <source>
        <strain evidence="2 3">DONG20-135</strain>
    </source>
</reference>
<dbReference type="PANTHER" id="PTHR34180">
    <property type="entry name" value="PEPTIDASE C45"/>
    <property type="match status" value="1"/>
</dbReference>
<gene>
    <name evidence="2" type="ORF">GSF08_08140</name>
</gene>
<reference evidence="2 3" key="1">
    <citation type="submission" date="2019-12" db="EMBL/GenBank/DDBJ databases">
        <authorList>
            <person name="Yang R."/>
        </authorList>
    </citation>
    <scope>NUCLEOTIDE SEQUENCE [LARGE SCALE GENOMIC DNA]</scope>
    <source>
        <strain evidence="2 3">DONG20-135</strain>
    </source>
</reference>
<dbReference type="Gene3D" id="3.60.60.10">
    <property type="entry name" value="Penicillin V Acylase, Chain A"/>
    <property type="match status" value="1"/>
</dbReference>
<evidence type="ECO:0000259" key="1">
    <source>
        <dbReference type="Pfam" id="PF03417"/>
    </source>
</evidence>
<accession>A0A6N8U6U7</accession>
<protein>
    <recommendedName>
        <fullName evidence="1">Peptidase C45 hydrolase domain-containing protein</fullName>
    </recommendedName>
</protein>
<dbReference type="PANTHER" id="PTHR34180:SF1">
    <property type="entry name" value="BETA-ALANYL-DOPAMINE_CARCININE HYDROLASE"/>
    <property type="match status" value="1"/>
</dbReference>
<dbReference type="SUPFAM" id="SSF56235">
    <property type="entry name" value="N-terminal nucleophile aminohydrolases (Ntn hydrolases)"/>
    <property type="match status" value="1"/>
</dbReference>
<name>A0A6N8U6U7_9FIRM</name>
<sequence>MVHLHMKGKPYEAGFKWGRQIFDHGIRLLEQVPFDLDEQRRKFAAACDPFYQRYCPNVVAEIQGIADGQRITYESLTAVLYSMYCIQPKHKCTCMIMKNDNAYLLCRNSDFLTSLENLYANVIYQLDDCFSFQGNTTAFVEIEDGMNEQRFAIGLTSVYPEMIKPGLNAGMLVRYLLERCRSTKEALEQLKLLPIASAQTLTMIDGSGHGAVVECDCESMIVLEEPDCLAAVNAFHSKVLKQKRNTSIDDWYSDLRYETAIEALRNIPASALQAYGREVLSGKHGFLCQYDRAAGKDTVWSVIYDTLNNEILRCEGNPARRSFQIDNRDRKNHGEACVLSGNRLQ</sequence>
<dbReference type="InterPro" id="IPR005079">
    <property type="entry name" value="Peptidase_C45_hydrolase"/>
</dbReference>
<evidence type="ECO:0000313" key="3">
    <source>
        <dbReference type="Proteomes" id="UP000434036"/>
    </source>
</evidence>
<dbReference type="InterPro" id="IPR047794">
    <property type="entry name" value="C45_proenzyme-like"/>
</dbReference>
<dbReference type="RefSeq" id="WP_160625308.1">
    <property type="nucleotide sequence ID" value="NZ_WUUQ01000002.1"/>
</dbReference>
<dbReference type="NCBIfam" id="NF040521">
    <property type="entry name" value="C45_proenzyme"/>
    <property type="match status" value="1"/>
</dbReference>
<dbReference type="Proteomes" id="UP000434036">
    <property type="component" value="Unassembled WGS sequence"/>
</dbReference>
<feature type="domain" description="Peptidase C45 hydrolase" evidence="1">
    <location>
        <begin position="99"/>
        <end position="319"/>
    </location>
</feature>
<proteinExistence type="predicted"/>
<dbReference type="EMBL" id="WUUQ01000002">
    <property type="protein sequence ID" value="MXQ73908.1"/>
    <property type="molecule type" value="Genomic_DNA"/>
</dbReference>